<organism evidence="2 3">
    <name type="scientific">Prevotella herbatica</name>
    <dbReference type="NCBI Taxonomy" id="2801997"/>
    <lineage>
        <taxon>Bacteria</taxon>
        <taxon>Pseudomonadati</taxon>
        <taxon>Bacteroidota</taxon>
        <taxon>Bacteroidia</taxon>
        <taxon>Bacteroidales</taxon>
        <taxon>Prevotellaceae</taxon>
        <taxon>Prevotella</taxon>
    </lineage>
</organism>
<dbReference type="Proteomes" id="UP001319045">
    <property type="component" value="Chromosome"/>
</dbReference>
<evidence type="ECO:0000256" key="1">
    <source>
        <dbReference type="SAM" id="SignalP"/>
    </source>
</evidence>
<dbReference type="EMBL" id="AP024484">
    <property type="protein sequence ID" value="BCS84578.1"/>
    <property type="molecule type" value="Genomic_DNA"/>
</dbReference>
<feature type="signal peptide" evidence="1">
    <location>
        <begin position="1"/>
        <end position="19"/>
    </location>
</feature>
<protein>
    <submittedName>
        <fullName evidence="2">Uncharacterized protein</fullName>
    </submittedName>
</protein>
<keyword evidence="3" id="KW-1185">Reference proteome</keyword>
<proteinExistence type="predicted"/>
<accession>A0ABM7NW19</accession>
<keyword evidence="1" id="KW-0732">Signal</keyword>
<dbReference type="RefSeq" id="WP_207154745.1">
    <property type="nucleotide sequence ID" value="NZ_AP024484.1"/>
</dbReference>
<evidence type="ECO:0000313" key="3">
    <source>
        <dbReference type="Proteomes" id="UP001319045"/>
    </source>
</evidence>
<name>A0ABM7NW19_9BACT</name>
<sequence>MRKTLLTLFAIISVTAATAQTRASYEPEFIGETNLLCINDKDTASIAAEKQIGVVKAKAGASVFLTGIGSIKSRIQVDGATSSCIGSDAKAYRLVVKAADNKQDPNSFIQIMKFESKGDKRRCVIAKSNTFGGAQSGADDLVSFQAKKYGETAYILNIPSTPGEYGVMVTNPNSLTEKNMTVYCYTIK</sequence>
<feature type="chain" id="PRO_5047433454" evidence="1">
    <location>
        <begin position="20"/>
        <end position="188"/>
    </location>
</feature>
<gene>
    <name evidence="2" type="ORF">prwr041_04710</name>
</gene>
<reference evidence="2 3" key="1">
    <citation type="journal article" date="2022" name="Int. J. Syst. Evol. Microbiol.">
        <title>Prevotella herbatica sp. nov., a plant polysaccharide-decomposing anaerobic bacterium isolated from a methanogenic reactor.</title>
        <authorList>
            <person name="Uek A."/>
            <person name="Tonouchi A."/>
            <person name="Kaku N."/>
            <person name="Ueki K."/>
        </authorList>
    </citation>
    <scope>NUCLEOTIDE SEQUENCE [LARGE SCALE GENOMIC DNA]</scope>
    <source>
        <strain evidence="2 3">WR041</strain>
    </source>
</reference>
<evidence type="ECO:0000313" key="2">
    <source>
        <dbReference type="EMBL" id="BCS84578.1"/>
    </source>
</evidence>